<proteinExistence type="predicted"/>
<dbReference type="Proteomes" id="UP000198894">
    <property type="component" value="Unassembled WGS sequence"/>
</dbReference>
<dbReference type="InterPro" id="IPR010385">
    <property type="entry name" value="DUF982"/>
</dbReference>
<name>A0A1G9DYU8_9HYPH</name>
<reference evidence="2" key="1">
    <citation type="submission" date="2016-10" db="EMBL/GenBank/DDBJ databases">
        <authorList>
            <person name="Varghese N."/>
            <person name="Submissions S."/>
        </authorList>
    </citation>
    <scope>NUCLEOTIDE SEQUENCE [LARGE SCALE GENOMIC DNA]</scope>
    <source>
        <strain evidence="2">CGMCC 1.11022</strain>
    </source>
</reference>
<keyword evidence="2" id="KW-1185">Reference proteome</keyword>
<dbReference type="Gene3D" id="6.10.250.730">
    <property type="match status" value="1"/>
</dbReference>
<organism evidence="1 2">
    <name type="scientific">Mesorhizobium muleiense</name>
    <dbReference type="NCBI Taxonomy" id="1004279"/>
    <lineage>
        <taxon>Bacteria</taxon>
        <taxon>Pseudomonadati</taxon>
        <taxon>Pseudomonadota</taxon>
        <taxon>Alphaproteobacteria</taxon>
        <taxon>Hyphomicrobiales</taxon>
        <taxon>Phyllobacteriaceae</taxon>
        <taxon>Mesorhizobium</taxon>
    </lineage>
</organism>
<protein>
    <recommendedName>
        <fullName evidence="3">DUF982 domain-containing protein</fullName>
    </recommendedName>
</protein>
<evidence type="ECO:0008006" key="3">
    <source>
        <dbReference type="Google" id="ProtNLM"/>
    </source>
</evidence>
<dbReference type="RefSeq" id="WP_023803628.1">
    <property type="nucleotide sequence ID" value="NZ_FNEE01000019.1"/>
</dbReference>
<evidence type="ECO:0000313" key="1">
    <source>
        <dbReference type="EMBL" id="SDK69061.1"/>
    </source>
</evidence>
<dbReference type="AlphaFoldDB" id="A0A1G9DYU8"/>
<dbReference type="EMBL" id="FNEE01000019">
    <property type="protein sequence ID" value="SDK69061.1"/>
    <property type="molecule type" value="Genomic_DNA"/>
</dbReference>
<dbReference type="Pfam" id="PF06169">
    <property type="entry name" value="DUF982"/>
    <property type="match status" value="1"/>
</dbReference>
<accession>A0A1G9DYU8</accession>
<gene>
    <name evidence="1" type="ORF">SAMN05428953_1196</name>
</gene>
<evidence type="ECO:0000313" key="2">
    <source>
        <dbReference type="Proteomes" id="UP000198894"/>
    </source>
</evidence>
<sequence length="100" mass="11267">MNDRTFDRPVFVRKGEFMVEEIECLADAFEFLQEWPNNRRGPIFDTAFRACQRAYDGQVPISVAREAFAGFARSAKILEDVSAAMPWMTAQKTGRGGVTA</sequence>